<organism evidence="2">
    <name type="scientific">uncultured Craurococcus sp</name>
    <dbReference type="NCBI Taxonomy" id="1135998"/>
    <lineage>
        <taxon>Bacteria</taxon>
        <taxon>Pseudomonadati</taxon>
        <taxon>Pseudomonadota</taxon>
        <taxon>Alphaproteobacteria</taxon>
        <taxon>Acetobacterales</taxon>
        <taxon>Acetobacteraceae</taxon>
        <taxon>Craurococcus</taxon>
        <taxon>environmental samples</taxon>
    </lineage>
</organism>
<dbReference type="GO" id="GO:0006508">
    <property type="term" value="P:proteolysis"/>
    <property type="evidence" value="ECO:0007669"/>
    <property type="project" value="UniProtKB-KW"/>
</dbReference>
<feature type="region of interest" description="Disordered" evidence="1">
    <location>
        <begin position="21"/>
        <end position="358"/>
    </location>
</feature>
<sequence length="358" mass="41609">ARHRDAPPCRPRLRCPAHRLRHHALPGQGPARPAARFRRPCGTRPPRRGQHRGHRRDHRRPAPARAAWHPARALLPRPAAQPAAGGLRRRLRLRHRPGRLHRHQQSCHRQCQPRRRLAAGRHGAHRPPRRLRRADRPRPAEDRGAAKPRRRILGQLGDDARRLLGARRRQSLRPRRHRHLRHRLGARAGDRRRALRRLHPDRRRHQPGQFRRPALQRRRRGDRHQHGDLLALRRLRRHRLRDALRPRPPGDRAAAARRAGGARLARRLRAGPGAGGWPPRPPRRADRGRRAHQPRRPRRAAPGRCRRRHQRRPGGDLARPGPHRRRRPARPDRPPDRAARGSGARTARPGWPPPRSGL</sequence>
<evidence type="ECO:0000313" key="2">
    <source>
        <dbReference type="EMBL" id="CAA9271032.1"/>
    </source>
</evidence>
<feature type="compositionally biased region" description="Basic residues" evidence="1">
    <location>
        <begin position="214"/>
        <end position="223"/>
    </location>
</feature>
<gene>
    <name evidence="2" type="ORF">AVDCRST_MAG27-3045</name>
</gene>
<feature type="compositionally biased region" description="Basic residues" evidence="1">
    <location>
        <begin position="164"/>
        <end position="185"/>
    </location>
</feature>
<feature type="compositionally biased region" description="Basic and acidic residues" evidence="1">
    <location>
        <begin position="329"/>
        <end position="339"/>
    </location>
</feature>
<feature type="compositionally biased region" description="Basic and acidic residues" evidence="1">
    <location>
        <begin position="241"/>
        <end position="250"/>
    </location>
</feature>
<evidence type="ECO:0000256" key="1">
    <source>
        <dbReference type="SAM" id="MobiDB-lite"/>
    </source>
</evidence>
<feature type="compositionally biased region" description="Basic residues" evidence="1">
    <location>
        <begin position="286"/>
        <end position="312"/>
    </location>
</feature>
<name>A0A6J4J8U6_9PROT</name>
<feature type="non-terminal residue" evidence="2">
    <location>
        <position position="1"/>
    </location>
</feature>
<keyword evidence="2" id="KW-0645">Protease</keyword>
<dbReference type="GO" id="GO:0008233">
    <property type="term" value="F:peptidase activity"/>
    <property type="evidence" value="ECO:0007669"/>
    <property type="project" value="UniProtKB-KW"/>
</dbReference>
<protein>
    <submittedName>
        <fullName evidence="2">HtrA protease/chaperone protein</fullName>
    </submittedName>
</protein>
<reference evidence="2" key="1">
    <citation type="submission" date="2020-02" db="EMBL/GenBank/DDBJ databases">
        <authorList>
            <person name="Meier V. D."/>
        </authorList>
    </citation>
    <scope>NUCLEOTIDE SEQUENCE</scope>
    <source>
        <strain evidence="2">AVDCRST_MAG27</strain>
    </source>
</reference>
<dbReference type="AlphaFoldDB" id="A0A6J4J8U6"/>
<feature type="compositionally biased region" description="Low complexity" evidence="1">
    <location>
        <begin position="63"/>
        <end position="86"/>
    </location>
</feature>
<keyword evidence="2" id="KW-0378">Hydrolase</keyword>
<feature type="compositionally biased region" description="Basic residues" evidence="1">
    <location>
        <begin position="35"/>
        <end position="62"/>
    </location>
</feature>
<accession>A0A6J4J8U6</accession>
<feature type="compositionally biased region" description="Basic residues" evidence="1">
    <location>
        <begin position="87"/>
        <end position="133"/>
    </location>
</feature>
<proteinExistence type="predicted"/>
<feature type="non-terminal residue" evidence="2">
    <location>
        <position position="358"/>
    </location>
</feature>
<feature type="compositionally biased region" description="Low complexity" evidence="1">
    <location>
        <begin position="251"/>
        <end position="263"/>
    </location>
</feature>
<feature type="compositionally biased region" description="Low complexity" evidence="1">
    <location>
        <begin position="25"/>
        <end position="34"/>
    </location>
</feature>
<feature type="compositionally biased region" description="Basic residues" evidence="1">
    <location>
        <begin position="193"/>
        <end position="206"/>
    </location>
</feature>
<feature type="compositionally biased region" description="Low complexity" evidence="1">
    <location>
        <begin position="340"/>
        <end position="349"/>
    </location>
</feature>
<feature type="compositionally biased region" description="Basic and acidic residues" evidence="1">
    <location>
        <begin position="134"/>
        <end position="145"/>
    </location>
</feature>
<dbReference type="EMBL" id="CADCTD010000144">
    <property type="protein sequence ID" value="CAA9271032.1"/>
    <property type="molecule type" value="Genomic_DNA"/>
</dbReference>